<dbReference type="EMBL" id="LPVY01000013">
    <property type="protein sequence ID" value="KZB64091.1"/>
    <property type="molecule type" value="Genomic_DNA"/>
</dbReference>
<sequence>MSAFTDPRQTVYQVELHNQAVRECVKENRSHEVFDDRWADVQTHEVAAKDEYKALAMIENTYPSCDGFVVDHVKRRD</sequence>
<accession>A0A154L4S5</accession>
<dbReference type="OrthoDB" id="8450391at2"/>
<dbReference type="GeneID" id="31928099"/>
<reference evidence="1 2" key="1">
    <citation type="submission" date="2015-12" db="EMBL/GenBank/DDBJ databases">
        <title>Genome sequence of Thalassospira lucentensis MCCC 1A02072.</title>
        <authorList>
            <person name="Lu L."/>
            <person name="Lai Q."/>
            <person name="Shao Z."/>
            <person name="Qian P."/>
        </authorList>
    </citation>
    <scope>NUCLEOTIDE SEQUENCE [LARGE SCALE GENOMIC DNA]</scope>
    <source>
        <strain evidence="1 2">MCCC 1A02072</strain>
    </source>
</reference>
<dbReference type="RefSeq" id="WP_007090314.1">
    <property type="nucleotide sequence ID" value="NZ_CP136684.1"/>
</dbReference>
<dbReference type="AlphaFoldDB" id="A0A154L4S5"/>
<evidence type="ECO:0000313" key="1">
    <source>
        <dbReference type="EMBL" id="KZB64091.1"/>
    </source>
</evidence>
<evidence type="ECO:0000313" key="2">
    <source>
        <dbReference type="Proteomes" id="UP000076335"/>
    </source>
</evidence>
<protein>
    <submittedName>
        <fullName evidence="1">Uncharacterized protein</fullName>
    </submittedName>
</protein>
<organism evidence="1 2">
    <name type="scientific">Thalassospira lucentensis</name>
    <dbReference type="NCBI Taxonomy" id="168935"/>
    <lineage>
        <taxon>Bacteria</taxon>
        <taxon>Pseudomonadati</taxon>
        <taxon>Pseudomonadota</taxon>
        <taxon>Alphaproteobacteria</taxon>
        <taxon>Rhodospirillales</taxon>
        <taxon>Thalassospiraceae</taxon>
        <taxon>Thalassospira</taxon>
    </lineage>
</organism>
<gene>
    <name evidence="1" type="ORF">AUP42_20085</name>
</gene>
<name>A0A154L4S5_9PROT</name>
<comment type="caution">
    <text evidence="1">The sequence shown here is derived from an EMBL/GenBank/DDBJ whole genome shotgun (WGS) entry which is preliminary data.</text>
</comment>
<proteinExistence type="predicted"/>
<dbReference type="Proteomes" id="UP000076335">
    <property type="component" value="Unassembled WGS sequence"/>
</dbReference>